<evidence type="ECO:0000256" key="2">
    <source>
        <dbReference type="ARBA" id="ARBA00022692"/>
    </source>
</evidence>
<dbReference type="PROSITE" id="PS00667">
    <property type="entry name" value="COMPLEX1_ND1_1"/>
    <property type="match status" value="1"/>
</dbReference>
<accession>A0AB33BK08</accession>
<comment type="caution">
    <text evidence="7">Lacks conserved residue(s) required for the propagation of feature annotation.</text>
</comment>
<keyword evidence="6 7" id="KW-0472">Membrane</keyword>
<feature type="transmembrane region" description="Helical" evidence="7">
    <location>
        <begin position="140"/>
        <end position="161"/>
    </location>
</feature>
<feature type="transmembrane region" description="Helical" evidence="7">
    <location>
        <begin position="36"/>
        <end position="59"/>
    </location>
</feature>
<sequence length="380" mass="41563">MTVQRSPNMNQGIDLQESFIKSLTDLGLSGGLAKAIWMPLPMFLMIIAATVGVLVCVWLERKISAAVQQRIGPEYAGPLGVLQPVADGLKLVFKEDVVPAKADPWLFLFGPILVVMPVFVSYLIVPFGQNLLITDLNVGIFLWISLSSIAPIGLLMAGYASNNKYSLLGGLRAAAQSISYEIPLALSVLAIAMMSNSLSTIDIVEQQSGYGILGWNIWRQPVGFLIFWIAALAECERLPFDLPEAEEELVAGYQTEYAGMKFALFYVGSYVNLVLSALVFAVLYLGGWEFPIPVNALAGWLGVSETNPWLQIITASLGITMTVLKAYFLIFIAILLRWTVPRVRIDQLLDLGWKFLLPVSLVNLLLTAALKLAFPFAFGG</sequence>
<organism evidence="9 10">
    <name type="scientific">Microcystis aeruginosa PCC 7806SL</name>
    <dbReference type="NCBI Taxonomy" id="1903187"/>
    <lineage>
        <taxon>Bacteria</taxon>
        <taxon>Bacillati</taxon>
        <taxon>Cyanobacteriota</taxon>
        <taxon>Cyanophyceae</taxon>
        <taxon>Oscillatoriophycideae</taxon>
        <taxon>Chroococcales</taxon>
        <taxon>Microcystaceae</taxon>
        <taxon>Microcystis</taxon>
    </lineage>
</organism>
<evidence type="ECO:0000313" key="9">
    <source>
        <dbReference type="EMBL" id="ARI80877.1"/>
    </source>
</evidence>
<comment type="subcellular location">
    <subcellularLocation>
        <location evidence="8">Cell membrane</location>
        <topology evidence="8">Multi-pass membrane protein</topology>
    </subcellularLocation>
    <subcellularLocation>
        <location evidence="7">Cellular thylakoid membrane</location>
        <topology evidence="7">Multi-pass membrane protein</topology>
    </subcellularLocation>
    <subcellularLocation>
        <location evidence="1">Membrane</location>
        <topology evidence="1">Multi-pass membrane protein</topology>
    </subcellularLocation>
</comment>
<keyword evidence="4 7" id="KW-0618">Plastoquinone</keyword>
<proteinExistence type="inferred from homology"/>
<keyword evidence="10" id="KW-1185">Reference proteome</keyword>
<comment type="similarity">
    <text evidence="7 8">Belongs to the complex I subunit 1 family.</text>
</comment>
<keyword evidence="7" id="KW-1278">Translocase</keyword>
<dbReference type="PANTHER" id="PTHR11432">
    <property type="entry name" value="NADH DEHYDROGENASE SUBUNIT 1"/>
    <property type="match status" value="1"/>
</dbReference>
<evidence type="ECO:0000256" key="7">
    <source>
        <dbReference type="HAMAP-Rule" id="MF_01350"/>
    </source>
</evidence>
<comment type="catalytic activity">
    <reaction evidence="7">
        <text>a plastoquinone + NADPH + (n+1) H(+)(in) = a plastoquinol + NADP(+) + n H(+)(out)</text>
        <dbReference type="Rhea" id="RHEA:42612"/>
        <dbReference type="Rhea" id="RHEA-COMP:9561"/>
        <dbReference type="Rhea" id="RHEA-COMP:9562"/>
        <dbReference type="ChEBI" id="CHEBI:15378"/>
        <dbReference type="ChEBI" id="CHEBI:17757"/>
        <dbReference type="ChEBI" id="CHEBI:57783"/>
        <dbReference type="ChEBI" id="CHEBI:58349"/>
        <dbReference type="ChEBI" id="CHEBI:62192"/>
    </reaction>
</comment>
<dbReference type="HAMAP" id="MF_01350">
    <property type="entry name" value="NDH1_NuoH"/>
    <property type="match status" value="1"/>
</dbReference>
<feature type="transmembrane region" description="Helical" evidence="7">
    <location>
        <begin position="263"/>
        <end position="288"/>
    </location>
</feature>
<evidence type="ECO:0000313" key="10">
    <source>
        <dbReference type="Proteomes" id="UP000192439"/>
    </source>
</evidence>
<evidence type="ECO:0000256" key="6">
    <source>
        <dbReference type="ARBA" id="ARBA00023136"/>
    </source>
</evidence>
<comment type="catalytic activity">
    <reaction evidence="7">
        <text>a plastoquinone + NADH + (n+1) H(+)(in) = a plastoquinol + NAD(+) + n H(+)(out)</text>
        <dbReference type="Rhea" id="RHEA:42608"/>
        <dbReference type="Rhea" id="RHEA-COMP:9561"/>
        <dbReference type="Rhea" id="RHEA-COMP:9562"/>
        <dbReference type="ChEBI" id="CHEBI:15378"/>
        <dbReference type="ChEBI" id="CHEBI:17757"/>
        <dbReference type="ChEBI" id="CHEBI:57540"/>
        <dbReference type="ChEBI" id="CHEBI:57945"/>
        <dbReference type="ChEBI" id="CHEBI:62192"/>
    </reaction>
</comment>
<dbReference type="PANTHER" id="PTHR11432:SF3">
    <property type="entry name" value="NADH-UBIQUINONE OXIDOREDUCTASE CHAIN 1"/>
    <property type="match status" value="1"/>
</dbReference>
<comment type="function">
    <text evidence="7">NDH-1 shuttles electrons from an unknown electron donor, via FMN and iron-sulfur (Fe-S) centers, to quinones in the respiratory and/or the photosynthetic chain. The immediate electron acceptor for the enzyme in this species is believed to be plastoquinone. Couples the redox reaction to proton translocation, and thus conserves the redox energy in a proton gradient.</text>
</comment>
<dbReference type="InterPro" id="IPR018086">
    <property type="entry name" value="NADH_UbQ_OxRdtase_su1_CS"/>
</dbReference>
<dbReference type="Pfam" id="PF00146">
    <property type="entry name" value="NADHdh"/>
    <property type="match status" value="1"/>
</dbReference>
<feature type="transmembrane region" description="Helical" evidence="7">
    <location>
        <begin position="105"/>
        <end position="128"/>
    </location>
</feature>
<keyword evidence="5 7" id="KW-1133">Transmembrane helix</keyword>
<dbReference type="EMBL" id="CP020771">
    <property type="protein sequence ID" value="ARI80877.1"/>
    <property type="molecule type" value="Genomic_DNA"/>
</dbReference>
<dbReference type="GO" id="GO:0009060">
    <property type="term" value="P:aerobic respiration"/>
    <property type="evidence" value="ECO:0007669"/>
    <property type="project" value="TreeGrafter"/>
</dbReference>
<dbReference type="PROSITE" id="PS00668">
    <property type="entry name" value="COMPLEX1_ND1_2"/>
    <property type="match status" value="1"/>
</dbReference>
<dbReference type="NCBIfam" id="NF004744">
    <property type="entry name" value="PRK06076.1-5"/>
    <property type="match status" value="1"/>
</dbReference>
<evidence type="ECO:0000256" key="1">
    <source>
        <dbReference type="ARBA" id="ARBA00004141"/>
    </source>
</evidence>
<evidence type="ECO:0000256" key="8">
    <source>
        <dbReference type="RuleBase" id="RU000471"/>
    </source>
</evidence>
<dbReference type="Proteomes" id="UP000192439">
    <property type="component" value="Chromosome"/>
</dbReference>
<keyword evidence="7 8" id="KW-0520">NAD</keyword>
<dbReference type="GO" id="GO:0048038">
    <property type="term" value="F:quinone binding"/>
    <property type="evidence" value="ECO:0007669"/>
    <property type="project" value="UniProtKB-KW"/>
</dbReference>
<dbReference type="GO" id="GO:0016655">
    <property type="term" value="F:oxidoreductase activity, acting on NAD(P)H, quinone or similar compound as acceptor"/>
    <property type="evidence" value="ECO:0007669"/>
    <property type="project" value="UniProtKB-UniRule"/>
</dbReference>
<dbReference type="EC" id="7.1.1.-" evidence="7"/>
<comment type="subunit">
    <text evidence="7">NDH-1 is composed of at least 11 different subunits.</text>
</comment>
<keyword evidence="7" id="KW-0874">Quinone</keyword>
<dbReference type="GO" id="GO:0019684">
    <property type="term" value="P:photosynthesis, light reaction"/>
    <property type="evidence" value="ECO:0007669"/>
    <property type="project" value="UniProtKB-UniRule"/>
</dbReference>
<name>A0AB33BK08_MICA7</name>
<dbReference type="GO" id="GO:0003954">
    <property type="term" value="F:NADH dehydrogenase activity"/>
    <property type="evidence" value="ECO:0007669"/>
    <property type="project" value="TreeGrafter"/>
</dbReference>
<evidence type="ECO:0000256" key="4">
    <source>
        <dbReference type="ARBA" id="ARBA00022957"/>
    </source>
</evidence>
<dbReference type="AlphaFoldDB" id="A0AB33BK08"/>
<keyword evidence="3 7" id="KW-0521">NADP</keyword>
<dbReference type="GO" id="GO:0031676">
    <property type="term" value="C:plasma membrane-derived thylakoid membrane"/>
    <property type="evidence" value="ECO:0007669"/>
    <property type="project" value="UniProtKB-SubCell"/>
</dbReference>
<dbReference type="InterPro" id="IPR001694">
    <property type="entry name" value="NADH_UbQ_OxRdtase_su1/FPO"/>
</dbReference>
<protein>
    <recommendedName>
        <fullName evidence="7">NAD(P)H-quinone oxidoreductase subunit 1</fullName>
        <ecNumber evidence="7">7.1.1.-</ecNumber>
    </recommendedName>
    <alternativeName>
        <fullName evidence="7">NAD(P)H dehydrogenase I subunit 1</fullName>
    </alternativeName>
    <alternativeName>
        <fullName evidence="7">NDH-1 subunit 1</fullName>
    </alternativeName>
    <alternativeName>
        <fullName evidence="7">NDH-A</fullName>
    </alternativeName>
</protein>
<dbReference type="NCBIfam" id="NF004741">
    <property type="entry name" value="PRK06076.1-2"/>
    <property type="match status" value="1"/>
</dbReference>
<feature type="transmembrane region" description="Helical" evidence="7">
    <location>
        <begin position="308"/>
        <end position="335"/>
    </location>
</feature>
<feature type="transmembrane region" description="Helical" evidence="7">
    <location>
        <begin position="355"/>
        <end position="378"/>
    </location>
</feature>
<reference evidence="9 10" key="1">
    <citation type="journal article" date="2018" name="Harmful Algae">
        <title>The highly heterogeneous methylated genomes and diverse restriction-modification systems of bloom-forming Microcystis.</title>
        <authorList>
            <person name="Zhao L."/>
            <person name="Song Y."/>
            <person name="Li L."/>
            <person name="Gan N."/>
            <person name="Brand J.J."/>
            <person name="Song L."/>
        </authorList>
    </citation>
    <scope>NUCLEOTIDE SEQUENCE [LARGE SCALE GENOMIC DNA]</scope>
    <source>
        <strain evidence="9 10">PCC 7806SL</strain>
    </source>
</reference>
<evidence type="ECO:0000256" key="5">
    <source>
        <dbReference type="ARBA" id="ARBA00022989"/>
    </source>
</evidence>
<evidence type="ECO:0000256" key="3">
    <source>
        <dbReference type="ARBA" id="ARBA00022857"/>
    </source>
</evidence>
<keyword evidence="7" id="KW-0793">Thylakoid</keyword>
<keyword evidence="2 7" id="KW-0812">Transmembrane</keyword>
<gene>
    <name evidence="7 9" type="primary">ndhA</name>
    <name evidence="9" type="ORF">BH695_1596</name>
</gene>